<dbReference type="Proteomes" id="UP000257109">
    <property type="component" value="Unassembled WGS sequence"/>
</dbReference>
<comment type="caution">
    <text evidence="1">The sequence shown here is derived from an EMBL/GenBank/DDBJ whole genome shotgun (WGS) entry which is preliminary data.</text>
</comment>
<dbReference type="InterPro" id="IPR021109">
    <property type="entry name" value="Peptidase_aspartic_dom_sf"/>
</dbReference>
<dbReference type="PANTHER" id="PTHR33067">
    <property type="entry name" value="RNA-DIRECTED DNA POLYMERASE-RELATED"/>
    <property type="match status" value="1"/>
</dbReference>
<dbReference type="OrthoDB" id="778454at2759"/>
<organism evidence="1 2">
    <name type="scientific">Mucuna pruriens</name>
    <name type="common">Velvet bean</name>
    <name type="synonym">Dolichos pruriens</name>
    <dbReference type="NCBI Taxonomy" id="157652"/>
    <lineage>
        <taxon>Eukaryota</taxon>
        <taxon>Viridiplantae</taxon>
        <taxon>Streptophyta</taxon>
        <taxon>Embryophyta</taxon>
        <taxon>Tracheophyta</taxon>
        <taxon>Spermatophyta</taxon>
        <taxon>Magnoliopsida</taxon>
        <taxon>eudicotyledons</taxon>
        <taxon>Gunneridae</taxon>
        <taxon>Pentapetalae</taxon>
        <taxon>rosids</taxon>
        <taxon>fabids</taxon>
        <taxon>Fabales</taxon>
        <taxon>Fabaceae</taxon>
        <taxon>Papilionoideae</taxon>
        <taxon>50 kb inversion clade</taxon>
        <taxon>NPAAA clade</taxon>
        <taxon>indigoferoid/millettioid clade</taxon>
        <taxon>Phaseoleae</taxon>
        <taxon>Mucuna</taxon>
    </lineage>
</organism>
<dbReference type="EMBL" id="QJKJ01005957">
    <property type="protein sequence ID" value="RDX88372.1"/>
    <property type="molecule type" value="Genomic_DNA"/>
</dbReference>
<dbReference type="PANTHER" id="PTHR33067:SF9">
    <property type="entry name" value="RNA-DIRECTED DNA POLYMERASE"/>
    <property type="match status" value="1"/>
</dbReference>
<name>A0A371GCT8_MUCPR</name>
<dbReference type="AlphaFoldDB" id="A0A371GCT8"/>
<evidence type="ECO:0008006" key="3">
    <source>
        <dbReference type="Google" id="ProtNLM"/>
    </source>
</evidence>
<accession>A0A371GCT8</accession>
<keyword evidence="2" id="KW-1185">Reference proteome</keyword>
<feature type="non-terminal residue" evidence="1">
    <location>
        <position position="1"/>
    </location>
</feature>
<evidence type="ECO:0000313" key="1">
    <source>
        <dbReference type="EMBL" id="RDX88372.1"/>
    </source>
</evidence>
<evidence type="ECO:0000313" key="2">
    <source>
        <dbReference type="Proteomes" id="UP000257109"/>
    </source>
</evidence>
<reference evidence="1" key="1">
    <citation type="submission" date="2018-05" db="EMBL/GenBank/DDBJ databases">
        <title>Draft genome of Mucuna pruriens seed.</title>
        <authorList>
            <person name="Nnadi N.E."/>
            <person name="Vos R."/>
            <person name="Hasami M.H."/>
            <person name="Devisetty U.K."/>
            <person name="Aguiy J.C."/>
        </authorList>
    </citation>
    <scope>NUCLEOTIDE SEQUENCE [LARGE SCALE GENOMIC DNA]</scope>
    <source>
        <strain evidence="1">JCA_2017</strain>
    </source>
</reference>
<gene>
    <name evidence="1" type="ORF">CR513_30042</name>
</gene>
<proteinExistence type="predicted"/>
<sequence>MKFLKELYVHKRKKMKGAVETEGIVSMLCRTSTNFAKKCQDPGIFAVPCTIGNCTFTNAMLDLRASINVMPTSIYNSLNLEDLESTGMEIQLANRSVVQHLSVLV</sequence>
<dbReference type="Gene3D" id="2.40.70.10">
    <property type="entry name" value="Acid Proteases"/>
    <property type="match status" value="1"/>
</dbReference>
<protein>
    <recommendedName>
        <fullName evidence="3">Reverse transcriptase domain-containing protein</fullName>
    </recommendedName>
</protein>